<dbReference type="EMBL" id="JBFRYA010000001">
    <property type="protein sequence ID" value="MEX1667700.1"/>
    <property type="molecule type" value="Genomic_DNA"/>
</dbReference>
<proteinExistence type="predicted"/>
<dbReference type="Gene3D" id="1.10.3680.10">
    <property type="entry name" value="TerB-like"/>
    <property type="match status" value="1"/>
</dbReference>
<organism evidence="2 3">
    <name type="scientific">Zhongshania guokunii</name>
    <dbReference type="NCBI Taxonomy" id="641783"/>
    <lineage>
        <taxon>Bacteria</taxon>
        <taxon>Pseudomonadati</taxon>
        <taxon>Pseudomonadota</taxon>
        <taxon>Gammaproteobacteria</taxon>
        <taxon>Cellvibrionales</taxon>
        <taxon>Spongiibacteraceae</taxon>
        <taxon>Zhongshania</taxon>
    </lineage>
</organism>
<dbReference type="RefSeq" id="WP_368380009.1">
    <property type="nucleotide sequence ID" value="NZ_JBFRYA010000001.1"/>
</dbReference>
<gene>
    <name evidence="2" type="ORF">AB4876_02180</name>
</gene>
<feature type="domain" description="Co-chaperone DjlA N-terminal" evidence="1">
    <location>
        <begin position="24"/>
        <end position="139"/>
    </location>
</feature>
<dbReference type="Pfam" id="PF05099">
    <property type="entry name" value="TerB"/>
    <property type="match status" value="1"/>
</dbReference>
<evidence type="ECO:0000313" key="2">
    <source>
        <dbReference type="EMBL" id="MEX1667700.1"/>
    </source>
</evidence>
<dbReference type="InterPro" id="IPR007791">
    <property type="entry name" value="DjlA_N"/>
</dbReference>
<dbReference type="Proteomes" id="UP001557485">
    <property type="component" value="Unassembled WGS sequence"/>
</dbReference>
<protein>
    <submittedName>
        <fullName evidence="2">TerB family tellurite resistance protein</fullName>
    </submittedName>
</protein>
<accession>A0ABV3U2I4</accession>
<evidence type="ECO:0000313" key="3">
    <source>
        <dbReference type="Proteomes" id="UP001557485"/>
    </source>
</evidence>
<comment type="caution">
    <text evidence="2">The sequence shown here is derived from an EMBL/GenBank/DDBJ whole genome shotgun (WGS) entry which is preliminary data.</text>
</comment>
<dbReference type="SUPFAM" id="SSF158682">
    <property type="entry name" value="TerB-like"/>
    <property type="match status" value="1"/>
</dbReference>
<keyword evidence="3" id="KW-1185">Reference proteome</keyword>
<evidence type="ECO:0000259" key="1">
    <source>
        <dbReference type="Pfam" id="PF05099"/>
    </source>
</evidence>
<name>A0ABV3U2I4_9GAMM</name>
<reference evidence="2 3" key="1">
    <citation type="journal article" date="2011" name="Int. J. Syst. Evol. Microbiol.">
        <title>Zhongshania antarctica gen. nov., sp. nov. and Zhongshania guokunii sp. nov., gammaproteobacteria respectively isolated from coastal attached (fast) ice and surface seawater of the Antarctic.</title>
        <authorList>
            <person name="Li H.J."/>
            <person name="Zhang X.Y."/>
            <person name="Chen C.X."/>
            <person name="Zhang Y.J."/>
            <person name="Gao Z.M."/>
            <person name="Yu Y."/>
            <person name="Chen X.L."/>
            <person name="Chen B."/>
            <person name="Zhang Y.Z."/>
        </authorList>
    </citation>
    <scope>NUCLEOTIDE SEQUENCE [LARGE SCALE GENOMIC DNA]</scope>
    <source>
        <strain evidence="2 3">ZS6-22T</strain>
    </source>
</reference>
<dbReference type="CDD" id="cd07313">
    <property type="entry name" value="terB_like_2"/>
    <property type="match status" value="1"/>
</dbReference>
<sequence>MFERLKQLFAVGNSANDDKMTLELVTAALLLEVCKSDFQEDPGEIDKIRKILIAHFSVSIADIDTFMAQARNTTEERTDLYPFTRYINDNCNNIEKYQLVSTLWEVALEDGRIDKYEDHLIRKISDLIYLPHSDFIRAKLSVIGDGH</sequence>
<dbReference type="InterPro" id="IPR029024">
    <property type="entry name" value="TerB-like"/>
</dbReference>